<reference evidence="8" key="1">
    <citation type="submission" date="2022-06" db="EMBL/GenBank/DDBJ databases">
        <authorList>
            <consortium name="SYNGENTA / RWTH Aachen University"/>
        </authorList>
    </citation>
    <scope>NUCLEOTIDE SEQUENCE</scope>
</reference>
<dbReference type="InterPro" id="IPR000904">
    <property type="entry name" value="Sec7_dom"/>
</dbReference>
<dbReference type="InterPro" id="IPR032629">
    <property type="entry name" value="DCB_dom"/>
</dbReference>
<accession>A0AAV0B8H1</accession>
<comment type="caution">
    <text evidence="8">The sequence shown here is derived from an EMBL/GenBank/DDBJ whole genome shotgun (WGS) entry which is preliminary data.</text>
</comment>
<dbReference type="SUPFAM" id="SSF48425">
    <property type="entry name" value="Sec7 domain"/>
    <property type="match status" value="1"/>
</dbReference>
<dbReference type="CDD" id="cd00171">
    <property type="entry name" value="Sec7"/>
    <property type="match status" value="1"/>
</dbReference>
<feature type="compositionally biased region" description="Polar residues" evidence="6">
    <location>
        <begin position="48"/>
        <end position="59"/>
    </location>
</feature>
<keyword evidence="1" id="KW-0813">Transport</keyword>
<dbReference type="InterPro" id="IPR015403">
    <property type="entry name" value="Mon2/Sec7/BIG1-like_HDS"/>
</dbReference>
<feature type="compositionally biased region" description="Polar residues" evidence="6">
    <location>
        <begin position="72"/>
        <end position="89"/>
    </location>
</feature>
<evidence type="ECO:0000256" key="1">
    <source>
        <dbReference type="ARBA" id="ARBA00022448"/>
    </source>
</evidence>
<feature type="compositionally biased region" description="Polar residues" evidence="6">
    <location>
        <begin position="1346"/>
        <end position="1355"/>
    </location>
</feature>
<feature type="compositionally biased region" description="Polar residues" evidence="6">
    <location>
        <begin position="930"/>
        <end position="948"/>
    </location>
</feature>
<dbReference type="Pfam" id="PF16213">
    <property type="entry name" value="DCB"/>
    <property type="match status" value="1"/>
</dbReference>
<feature type="compositionally biased region" description="Polar residues" evidence="6">
    <location>
        <begin position="14"/>
        <end position="32"/>
    </location>
</feature>
<evidence type="ECO:0000256" key="5">
    <source>
        <dbReference type="ARBA" id="ARBA00060451"/>
    </source>
</evidence>
<dbReference type="GO" id="GO:0015031">
    <property type="term" value="P:protein transport"/>
    <property type="evidence" value="ECO:0007669"/>
    <property type="project" value="UniProtKB-KW"/>
</dbReference>
<dbReference type="InterPro" id="IPR035999">
    <property type="entry name" value="Sec7_dom_sf"/>
</dbReference>
<feature type="region of interest" description="Disordered" evidence="6">
    <location>
        <begin position="203"/>
        <end position="255"/>
    </location>
</feature>
<feature type="region of interest" description="Disordered" evidence="6">
    <location>
        <begin position="471"/>
        <end position="577"/>
    </location>
</feature>
<keyword evidence="3" id="KW-0653">Protein transport</keyword>
<dbReference type="Proteomes" id="UP001153365">
    <property type="component" value="Unassembled WGS sequence"/>
</dbReference>
<evidence type="ECO:0000259" key="7">
    <source>
        <dbReference type="PROSITE" id="PS50190"/>
    </source>
</evidence>
<dbReference type="InterPro" id="IPR023394">
    <property type="entry name" value="Sec7_C_sf"/>
</dbReference>
<evidence type="ECO:0000256" key="4">
    <source>
        <dbReference type="ARBA" id="ARBA00023136"/>
    </source>
</evidence>
<feature type="compositionally biased region" description="Polar residues" evidence="6">
    <location>
        <begin position="123"/>
        <end position="143"/>
    </location>
</feature>
<dbReference type="PROSITE" id="PS50190">
    <property type="entry name" value="SEC7"/>
    <property type="match status" value="1"/>
</dbReference>
<evidence type="ECO:0000313" key="9">
    <source>
        <dbReference type="Proteomes" id="UP001153365"/>
    </source>
</evidence>
<proteinExistence type="predicted"/>
<feature type="compositionally biased region" description="Polar residues" evidence="6">
    <location>
        <begin position="214"/>
        <end position="231"/>
    </location>
</feature>
<dbReference type="InterPro" id="IPR016024">
    <property type="entry name" value="ARM-type_fold"/>
</dbReference>
<dbReference type="Pfam" id="PF12783">
    <property type="entry name" value="Sec7-like_HUS"/>
    <property type="match status" value="1"/>
</dbReference>
<feature type="compositionally biased region" description="Basic and acidic residues" evidence="6">
    <location>
        <begin position="158"/>
        <end position="178"/>
    </location>
</feature>
<dbReference type="GO" id="GO:0005085">
    <property type="term" value="F:guanyl-nucleotide exchange factor activity"/>
    <property type="evidence" value="ECO:0007669"/>
    <property type="project" value="InterPro"/>
</dbReference>
<dbReference type="FunFam" id="1.10.1000.11:FF:000003">
    <property type="entry name" value="Brefeldin A-inhibited guanine nucleotide-exchange protein 1"/>
    <property type="match status" value="1"/>
</dbReference>
<feature type="region of interest" description="Disordered" evidence="6">
    <location>
        <begin position="1346"/>
        <end position="1373"/>
    </location>
</feature>
<protein>
    <submittedName>
        <fullName evidence="8">Protein transport protein sec71</fullName>
    </submittedName>
</protein>
<dbReference type="InterPro" id="IPR032691">
    <property type="entry name" value="Mon2/Sec7/BIG1-like_HUS"/>
</dbReference>
<feature type="compositionally biased region" description="Polar residues" evidence="6">
    <location>
        <begin position="539"/>
        <end position="551"/>
    </location>
</feature>
<sequence length="2069" mass="228237">MEQNTQPSSSPSSTEGVQSDQTSAQINQNPSCDDQEEDQPVPADQSDHNITAITLTNCESLPGTGEPLTPGSLHSISLSENPNTLSQDQGFEVPQGYVVQNLEKSETEAVAEEPAIAQRHHQPQLQNGAQSPAGSPTENQGANKGSGEGLGQTPAPSRTDRTALERPVNGDHQNHPSDVEAPIAAHNSRDSSVAAAAQVPLPLTPLSSDRPAGNSPTATVTSPQQTAFSDSSNRDRSTTASSSLANTAQNAHSSHQSAVLVISSLESIMASKEARRSRELGEATAAALALLRAEPIPNPQTAPQGPGHEAQVVIQPLKLACETRSPALMGTALDCIGKLVSYSFFNLWEPNSSVNQLEGGGAEDSQGDRAQPTSLEMGDQVTTIICDCFTDASCPDQVQLQIIKAILALVLAPETPGAKRIEVHQSSLLKAVRTIYNIFLLSKSPTNQAVAQGALTQIVANVFGRVEKAEENGARAHRNPSSGSYGLQSESVRRRSSVQRVLENGFKESRAVEDSNRMGAHQIPDPRPLPTDSEEQPINGASPTSLPQNPGSADDSSRADAPPNEADGQITLETFEKRNSFDGVSDRDVVNNHGVMSPRDYYVKDAFLVFRALCKLSMKPLGSESEKDLKSHAMRSKLLSLHLILGILNTNLSMFTDPNVIILSSTTSDQTPFIQAIKQYLCLSLSRNAISSVLSVFELSCEIFWKVVSGMRTKLKKEIEVLLNEIFLPILEMRNSTVKQKSILLTALGRLFHDPQALVEVFINYDCDRTSLGNIYERFMNIVSKLATTQYTTSTTTSQSVELIGSPNAPSVGTAHGSRANGSLTSLAMSSIPPSLSTNSMSQGMADSTSYFHQAVESQLKRQSLECLVAALKSLVAWAGKGSQPSLPSNVSNSLAPPSINRRLSVASEHMLPTSESTQSLNDAEGSRSELGSNAGLSVGLENSTSMTEPADDPSKFQTAKYQKTTLIEGIRQFNFKPKRGIKFLISNGFIRSSKPKDVARFLLTADGLNKAMIGEYLGEGDPENIETMHAFIDYMDFSNMKFTEAMRTFLQAFRLPGEAQKIDRFMLKFAERYFQGNPGTLANAETAYVLAFSIIMLNTDAHSPQVKNRMTQQEFIRNNRGINQGADLPEEYLSAVYDEILADEIRMKDEVEAAVGVQNVPTGLAGSIATVGRDLQKEAYVLQSAGMANKTENLFRTLLRGQRQRNSRGTDQFYEASHFEHVRPMFQVVWMPLLAGISDPLQNSDQMDMVTLSLTGFKQATKIVCLFDLELERNAFVTTLAKFTFLNNLGEMKPKNVEAIKALLDVAMVDGNFLKGSWKEILACVSQLERFQLISQGVDVETASEAGNRNSTVRSPVKSKHKKPSEEVTGAAGASHITRAADMVFSSSQSLSGTAIVDFVQALSAVSWEEIQASGNSGSPRTFCLQKLVEISYYNMGRIRLEWSQIWQILGAHFNQVCCHHNPNVSFFALDSLRQLAMRFLEKEELANFQFQKDFLRPFEYTMSHSGNLDAKDMVLQCLNQMISARVENLRSGWRTMFGVFSAASKVLTERVVTQAFDLVQRVNKDHFNSVVAYGSFADLAVCITDFCKIPQFQKVSLHAIEMLKSLITLMLNCPECPLSRLPAGIQANESSPVDDPMVKFWFPILFAFYDITMNGEDLEVRKRALDYLFETLKKYGSSFPGEFWDSVSKEVLFPIFAVLRSRNDVSRFTTHEDMSVWLSTTMIQALRNLIDLYTFYFETLGRRLDPLLDLLCECICQENDTLARIGTSCLQQLLEKNVQKLDEERWNQVVTAFLNLFRTTAAYQLFDANLRQPSLELAESRASTPPPNIDNQSFIVPRPLPPNLESDKDRIRASEIPMSPGERKRVFRQIIVKCVLQLLLIETVNELLNNVEVYERIPPASLLRLLAEIDNSYRFAKKFNADKDLRMGLWKVGFMKQLPNLLKQESSSAVTLVQILLRLYSDRREDHIAKREETLKAFVPLALDVIGGYVILDPETQNRNVAAWTPVVIEVLQFLFHLPSIYPLLIALLAKELPAELRINLHSCFCRVGIDGLGFVELESFSVGPSV</sequence>
<dbReference type="SMART" id="SM00222">
    <property type="entry name" value="Sec7"/>
    <property type="match status" value="1"/>
</dbReference>
<dbReference type="Pfam" id="PF09324">
    <property type="entry name" value="Sec7-like_HDS"/>
    <property type="match status" value="1"/>
</dbReference>
<evidence type="ECO:0000256" key="3">
    <source>
        <dbReference type="ARBA" id="ARBA00022927"/>
    </source>
</evidence>
<comment type="subcellular location">
    <subcellularLocation>
        <location evidence="5">Cytoplasmic vesicle</location>
        <location evidence="5">COPI-coated vesicle membrane</location>
    </subcellularLocation>
</comment>
<dbReference type="Gene3D" id="1.10.1000.11">
    <property type="entry name" value="Arf Nucleotide-binding Site Opener,domain 2"/>
    <property type="match status" value="1"/>
</dbReference>
<dbReference type="PANTHER" id="PTHR10663">
    <property type="entry name" value="GUANYL-NUCLEOTIDE EXCHANGE FACTOR"/>
    <property type="match status" value="1"/>
</dbReference>
<dbReference type="Pfam" id="PF20252">
    <property type="entry name" value="BIG2_C"/>
    <property type="match status" value="1"/>
</dbReference>
<feature type="compositionally biased region" description="Low complexity" evidence="6">
    <location>
        <begin position="238"/>
        <end position="251"/>
    </location>
</feature>
<feature type="domain" description="SEC7" evidence="7">
    <location>
        <begin position="956"/>
        <end position="1144"/>
    </location>
</feature>
<dbReference type="GO" id="GO:0030663">
    <property type="term" value="C:COPI-coated vesicle membrane"/>
    <property type="evidence" value="ECO:0007669"/>
    <property type="project" value="UniProtKB-SubCell"/>
</dbReference>
<organism evidence="8 9">
    <name type="scientific">Phakopsora pachyrhizi</name>
    <name type="common">Asian soybean rust disease fungus</name>
    <dbReference type="NCBI Taxonomy" id="170000"/>
    <lineage>
        <taxon>Eukaryota</taxon>
        <taxon>Fungi</taxon>
        <taxon>Dikarya</taxon>
        <taxon>Basidiomycota</taxon>
        <taxon>Pucciniomycotina</taxon>
        <taxon>Pucciniomycetes</taxon>
        <taxon>Pucciniales</taxon>
        <taxon>Phakopsoraceae</taxon>
        <taxon>Phakopsora</taxon>
    </lineage>
</organism>
<dbReference type="Pfam" id="PF01369">
    <property type="entry name" value="Sec7"/>
    <property type="match status" value="1"/>
</dbReference>
<keyword evidence="9" id="KW-1185">Reference proteome</keyword>
<evidence type="ECO:0000256" key="2">
    <source>
        <dbReference type="ARBA" id="ARBA00022490"/>
    </source>
</evidence>
<dbReference type="FunFam" id="1.10.220.20:FF:000002">
    <property type="entry name" value="Brefeldin A-inhibited guanine nucleotide-exchange protein 1"/>
    <property type="match status" value="1"/>
</dbReference>
<feature type="region of interest" description="Disordered" evidence="6">
    <location>
        <begin position="1"/>
        <end position="179"/>
    </location>
</feature>
<feature type="compositionally biased region" description="Basic and acidic residues" evidence="6">
    <location>
        <begin position="505"/>
        <end position="516"/>
    </location>
</feature>
<name>A0AAV0B8H1_PHAPC</name>
<keyword evidence="4" id="KW-0472">Membrane</keyword>
<dbReference type="SUPFAM" id="SSF48371">
    <property type="entry name" value="ARM repeat"/>
    <property type="match status" value="1"/>
</dbReference>
<dbReference type="InterPro" id="IPR046455">
    <property type="entry name" value="Sec7/BIG1-like_C"/>
</dbReference>
<dbReference type="GO" id="GO:0032012">
    <property type="term" value="P:regulation of ARF protein signal transduction"/>
    <property type="evidence" value="ECO:0007669"/>
    <property type="project" value="InterPro"/>
</dbReference>
<dbReference type="PANTHER" id="PTHR10663:SF375">
    <property type="entry name" value="LD29171P"/>
    <property type="match status" value="1"/>
</dbReference>
<keyword evidence="2" id="KW-0963">Cytoplasm</keyword>
<feature type="region of interest" description="Disordered" evidence="6">
    <location>
        <begin position="911"/>
        <end position="957"/>
    </location>
</feature>
<evidence type="ECO:0000313" key="8">
    <source>
        <dbReference type="EMBL" id="CAH7681898.1"/>
    </source>
</evidence>
<gene>
    <name evidence="8" type="ORF">PPACK8108_LOCUS14571</name>
</gene>
<dbReference type="EMBL" id="CALTRL010003756">
    <property type="protein sequence ID" value="CAH7681898.1"/>
    <property type="molecule type" value="Genomic_DNA"/>
</dbReference>
<evidence type="ECO:0000256" key="6">
    <source>
        <dbReference type="SAM" id="MobiDB-lite"/>
    </source>
</evidence>
<dbReference type="Gene3D" id="1.10.220.20">
    <property type="match status" value="1"/>
</dbReference>